<organism evidence="2 3">
    <name type="scientific">Vermiconidia calcicola</name>
    <dbReference type="NCBI Taxonomy" id="1690605"/>
    <lineage>
        <taxon>Eukaryota</taxon>
        <taxon>Fungi</taxon>
        <taxon>Dikarya</taxon>
        <taxon>Ascomycota</taxon>
        <taxon>Pezizomycotina</taxon>
        <taxon>Dothideomycetes</taxon>
        <taxon>Dothideomycetidae</taxon>
        <taxon>Mycosphaerellales</taxon>
        <taxon>Extremaceae</taxon>
        <taxon>Vermiconidia</taxon>
    </lineage>
</organism>
<protein>
    <recommendedName>
        <fullName evidence="4">EF-hand domain-containing protein</fullName>
    </recommendedName>
</protein>
<sequence>MQECGGNSRKTDAASEYLSDRRRSRKKASKIPFERDLRGERQDIANTQWQRSALAHRPDIQGILDSLYTTKKPREDVAIYKWPHLNIENLIHGQSLPLLLNSRGRNNPDVFAHADLASCKIGLVNGKIRTAWYPDGEAVMVFVGQDTSETYGEFVHCTTNPRTILLWLAGVHFRVGEGLLILEVQQKIYEFLLDCCGKIFSDVPWDELLSTQLPQQPEPEPIETNGASYVDLASVVAEAPFRVPATLDTGRLLQLIEAKRAAAEDHAWSIREDPGYFKHVIQARSIHRQEHVRDAQGKKCPSLYSENFWNDVVLDTLYSTYTTLLIWDAFYDLTHALATKTPKGFGSFDYRKPLPQDVESVVLDMMVVADAHARALKRELSNAVPASQESHWVRVPNPHRTSTQLGKPGLCMTRKDMRSLKDDPLMGMFELLFDMRGAAIKGIGLYHTVDEIQRIIQSDQRQAQRLSPFVADVFSDLALMANICRVLDGLFPWSLGFERKQQNAEPLDGPQVKLIDIVQKIIDKGSENSASACEIRLPLPIKDSLDYPIHKVYGEQNVERLRRAEWNLDTFWNKWDHFFFSHTGETLNDILRRSSKGPWTIHRTLPYRPIERGTPTTPSPVIPTASIAHPAQEPETPKRLALEPPQAKIKTRGICNPLTDDVRHGVNEDTEVPVTDVAEKSKEITFKLKDRALGVFRTVFYTEDPNDRQGEVDWKDFLHAMTKVGFAAEKLYGSVWHFMPVEGSDLSRSFHVHQPHPETKIPHVMARNIGRRLTHTYGWTAQNFGKA</sequence>
<gene>
    <name evidence="2" type="ORF">LTR25_009103</name>
</gene>
<proteinExistence type="predicted"/>
<dbReference type="PANTHER" id="PTHR40788:SF2">
    <property type="entry name" value="CLR5 DOMAIN-CONTAINING PROTEIN"/>
    <property type="match status" value="1"/>
</dbReference>
<name>A0AAV9PZD2_9PEZI</name>
<feature type="region of interest" description="Disordered" evidence="1">
    <location>
        <begin position="1"/>
        <end position="34"/>
    </location>
</feature>
<evidence type="ECO:0000313" key="2">
    <source>
        <dbReference type="EMBL" id="KAK5530525.1"/>
    </source>
</evidence>
<evidence type="ECO:0000256" key="1">
    <source>
        <dbReference type="SAM" id="MobiDB-lite"/>
    </source>
</evidence>
<keyword evidence="3" id="KW-1185">Reference proteome</keyword>
<feature type="compositionally biased region" description="Basic and acidic residues" evidence="1">
    <location>
        <begin position="9"/>
        <end position="21"/>
    </location>
</feature>
<reference evidence="2 3" key="1">
    <citation type="submission" date="2023-06" db="EMBL/GenBank/DDBJ databases">
        <title>Black Yeasts Isolated from many extreme environments.</title>
        <authorList>
            <person name="Coleine C."/>
            <person name="Stajich J.E."/>
            <person name="Selbmann L."/>
        </authorList>
    </citation>
    <scope>NUCLEOTIDE SEQUENCE [LARGE SCALE GENOMIC DNA]</scope>
    <source>
        <strain evidence="2 3">CCFEE 5887</strain>
    </source>
</reference>
<accession>A0AAV9PZD2</accession>
<dbReference type="AlphaFoldDB" id="A0AAV9PZD2"/>
<comment type="caution">
    <text evidence="2">The sequence shown here is derived from an EMBL/GenBank/DDBJ whole genome shotgun (WGS) entry which is preliminary data.</text>
</comment>
<dbReference type="PANTHER" id="PTHR40788">
    <property type="entry name" value="CLR5 DOMAIN-CONTAINING PROTEIN-RELATED"/>
    <property type="match status" value="1"/>
</dbReference>
<dbReference type="Proteomes" id="UP001345827">
    <property type="component" value="Unassembled WGS sequence"/>
</dbReference>
<dbReference type="EMBL" id="JAXLQG010000019">
    <property type="protein sequence ID" value="KAK5530525.1"/>
    <property type="molecule type" value="Genomic_DNA"/>
</dbReference>
<evidence type="ECO:0000313" key="3">
    <source>
        <dbReference type="Proteomes" id="UP001345827"/>
    </source>
</evidence>
<evidence type="ECO:0008006" key="4">
    <source>
        <dbReference type="Google" id="ProtNLM"/>
    </source>
</evidence>